<dbReference type="FunFam" id="1.10.10.10:FF:000001">
    <property type="entry name" value="LysR family transcriptional regulator"/>
    <property type="match status" value="1"/>
</dbReference>
<evidence type="ECO:0000256" key="1">
    <source>
        <dbReference type="ARBA" id="ARBA00009437"/>
    </source>
</evidence>
<dbReference type="InterPro" id="IPR036390">
    <property type="entry name" value="WH_DNA-bd_sf"/>
</dbReference>
<accession>W0AG62</accession>
<dbReference type="EMBL" id="CP006644">
    <property type="protein sequence ID" value="AHE56904.1"/>
    <property type="molecule type" value="Genomic_DNA"/>
</dbReference>
<evidence type="ECO:0000259" key="5">
    <source>
        <dbReference type="PROSITE" id="PS50931"/>
    </source>
</evidence>
<evidence type="ECO:0000256" key="4">
    <source>
        <dbReference type="ARBA" id="ARBA00023163"/>
    </source>
</evidence>
<evidence type="ECO:0000313" key="7">
    <source>
        <dbReference type="Proteomes" id="UP000018851"/>
    </source>
</evidence>
<dbReference type="Pfam" id="PF03466">
    <property type="entry name" value="LysR_substrate"/>
    <property type="match status" value="1"/>
</dbReference>
<dbReference type="AlphaFoldDB" id="W0AG62"/>
<sequence>MRDRFSETLSFIRIAEARSLSVAARRLGLSLAATSRRLSQLEARLGVPLIRRNSRHLTLTDEGRLFYERAGRALSEMEDAELAVMRSATDAAGTLRVVTTIAFGRRRLGPLLQHYAMLHPDVKVHLETTEQNASIIEGGYDLAICFEPPADSTLTMKRLADNPRVMCAAPSYLDRRGRPQSVADLAMHDQIAIDTGHHKLWRHVKAEDVAPRRTLSTNDGELARIWAIDGAGIVVKTAWDVAEDIEAGRLETILPALPLPSSPIVALYTPAQGDTAKVRNCLRFLADQLRGDRAQPAAAADDRPSVAALGR</sequence>
<dbReference type="Gene3D" id="3.40.190.290">
    <property type="match status" value="1"/>
</dbReference>
<dbReference type="InterPro" id="IPR058163">
    <property type="entry name" value="LysR-type_TF_proteobact-type"/>
</dbReference>
<dbReference type="Gene3D" id="1.10.10.10">
    <property type="entry name" value="Winged helix-like DNA-binding domain superfamily/Winged helix DNA-binding domain"/>
    <property type="match status" value="1"/>
</dbReference>
<dbReference type="RefSeq" id="WP_025295003.1">
    <property type="nucleotide sequence ID" value="NZ_CP006644.1"/>
</dbReference>
<evidence type="ECO:0000256" key="3">
    <source>
        <dbReference type="ARBA" id="ARBA00023125"/>
    </source>
</evidence>
<protein>
    <recommendedName>
        <fullName evidence="5">HTH lysR-type domain-containing protein</fullName>
    </recommendedName>
</protein>
<dbReference type="Proteomes" id="UP000018851">
    <property type="component" value="Chromosome"/>
</dbReference>
<dbReference type="Pfam" id="PF00126">
    <property type="entry name" value="HTH_1"/>
    <property type="match status" value="1"/>
</dbReference>
<evidence type="ECO:0000313" key="6">
    <source>
        <dbReference type="EMBL" id="AHE56904.1"/>
    </source>
</evidence>
<dbReference type="KEGG" id="ssan:NX02_26560"/>
<reference evidence="6 7" key="1">
    <citation type="submission" date="2013-07" db="EMBL/GenBank/DDBJ databases">
        <title>Completed genome of Sphingomonas sanxanigenens NX02.</title>
        <authorList>
            <person name="Ma T."/>
            <person name="Huang H."/>
            <person name="Wu M."/>
            <person name="Li X."/>
            <person name="Li G."/>
        </authorList>
    </citation>
    <scope>NUCLEOTIDE SEQUENCE [LARGE SCALE GENOMIC DNA]</scope>
    <source>
        <strain evidence="6 7">NX02</strain>
    </source>
</reference>
<dbReference type="InterPro" id="IPR000847">
    <property type="entry name" value="LysR_HTH_N"/>
</dbReference>
<dbReference type="InterPro" id="IPR036388">
    <property type="entry name" value="WH-like_DNA-bd_sf"/>
</dbReference>
<keyword evidence="4" id="KW-0804">Transcription</keyword>
<dbReference type="PANTHER" id="PTHR30537">
    <property type="entry name" value="HTH-TYPE TRANSCRIPTIONAL REGULATOR"/>
    <property type="match status" value="1"/>
</dbReference>
<dbReference type="GO" id="GO:0003700">
    <property type="term" value="F:DNA-binding transcription factor activity"/>
    <property type="evidence" value="ECO:0007669"/>
    <property type="project" value="InterPro"/>
</dbReference>
<name>W0AG62_9SPHN</name>
<dbReference type="PATRIC" id="fig|1123269.5.peg.5209"/>
<dbReference type="HOGENOM" id="CLU_039613_16_4_5"/>
<keyword evidence="7" id="KW-1185">Reference proteome</keyword>
<comment type="similarity">
    <text evidence="1">Belongs to the LysR transcriptional regulatory family.</text>
</comment>
<dbReference type="PANTHER" id="PTHR30537:SF5">
    <property type="entry name" value="HTH-TYPE TRANSCRIPTIONAL ACTIVATOR TTDR-RELATED"/>
    <property type="match status" value="1"/>
</dbReference>
<keyword evidence="3" id="KW-0238">DNA-binding</keyword>
<proteinExistence type="inferred from homology"/>
<dbReference type="eggNOG" id="COG0583">
    <property type="taxonomic scope" value="Bacteria"/>
</dbReference>
<dbReference type="GO" id="GO:0003677">
    <property type="term" value="F:DNA binding"/>
    <property type="evidence" value="ECO:0007669"/>
    <property type="project" value="UniProtKB-KW"/>
</dbReference>
<evidence type="ECO:0000256" key="2">
    <source>
        <dbReference type="ARBA" id="ARBA00023015"/>
    </source>
</evidence>
<organism evidence="6 7">
    <name type="scientific">Sphingomonas sanxanigenens DSM 19645 = NX02</name>
    <dbReference type="NCBI Taxonomy" id="1123269"/>
    <lineage>
        <taxon>Bacteria</taxon>
        <taxon>Pseudomonadati</taxon>
        <taxon>Pseudomonadota</taxon>
        <taxon>Alphaproteobacteria</taxon>
        <taxon>Sphingomonadales</taxon>
        <taxon>Sphingomonadaceae</taxon>
        <taxon>Sphingomonas</taxon>
    </lineage>
</organism>
<dbReference type="InterPro" id="IPR005119">
    <property type="entry name" value="LysR_subst-bd"/>
</dbReference>
<gene>
    <name evidence="6" type="ORF">NX02_26560</name>
</gene>
<dbReference type="OrthoDB" id="9786526at2"/>
<dbReference type="SUPFAM" id="SSF53850">
    <property type="entry name" value="Periplasmic binding protein-like II"/>
    <property type="match status" value="1"/>
</dbReference>
<dbReference type="PROSITE" id="PS50931">
    <property type="entry name" value="HTH_LYSR"/>
    <property type="match status" value="1"/>
</dbReference>
<keyword evidence="2" id="KW-0805">Transcription regulation</keyword>
<feature type="domain" description="HTH lysR-type" evidence="5">
    <location>
        <begin position="11"/>
        <end position="60"/>
    </location>
</feature>
<dbReference type="STRING" id="1123269.NX02_26560"/>
<dbReference type="SUPFAM" id="SSF46785">
    <property type="entry name" value="Winged helix' DNA-binding domain"/>
    <property type="match status" value="1"/>
</dbReference>